<sequence length="49" mass="5454">MKCTYLRAGSSTTKAESSSPERAEGIVVEIKVIICTSFECIIWEECIIK</sequence>
<gene>
    <name evidence="2" type="ORF">KDA_61900</name>
</gene>
<evidence type="ECO:0000313" key="3">
    <source>
        <dbReference type="Proteomes" id="UP000287171"/>
    </source>
</evidence>
<dbReference type="Proteomes" id="UP000287171">
    <property type="component" value="Unassembled WGS sequence"/>
</dbReference>
<feature type="compositionally biased region" description="Polar residues" evidence="1">
    <location>
        <begin position="9"/>
        <end position="18"/>
    </location>
</feature>
<proteinExistence type="predicted"/>
<organism evidence="2 3">
    <name type="scientific">Dictyobacter alpinus</name>
    <dbReference type="NCBI Taxonomy" id="2014873"/>
    <lineage>
        <taxon>Bacteria</taxon>
        <taxon>Bacillati</taxon>
        <taxon>Chloroflexota</taxon>
        <taxon>Ktedonobacteria</taxon>
        <taxon>Ktedonobacterales</taxon>
        <taxon>Dictyobacteraceae</taxon>
        <taxon>Dictyobacter</taxon>
    </lineage>
</organism>
<protein>
    <submittedName>
        <fullName evidence="2">Uncharacterized protein</fullName>
    </submittedName>
</protein>
<name>A0A402BH89_9CHLR</name>
<evidence type="ECO:0000256" key="1">
    <source>
        <dbReference type="SAM" id="MobiDB-lite"/>
    </source>
</evidence>
<comment type="caution">
    <text evidence="2">The sequence shown here is derived from an EMBL/GenBank/DDBJ whole genome shotgun (WGS) entry which is preliminary data.</text>
</comment>
<accession>A0A402BH89</accession>
<reference evidence="3" key="1">
    <citation type="submission" date="2018-12" db="EMBL/GenBank/DDBJ databases">
        <title>Tengunoibacter tsumagoiensis gen. nov., sp. nov., Dictyobacter kobayashii sp. nov., D. alpinus sp. nov., and D. joshuensis sp. nov. and description of Dictyobacteraceae fam. nov. within the order Ktedonobacterales isolated from Tengu-no-mugimeshi.</title>
        <authorList>
            <person name="Wang C.M."/>
            <person name="Zheng Y."/>
            <person name="Sakai Y."/>
            <person name="Toyoda A."/>
            <person name="Minakuchi Y."/>
            <person name="Abe K."/>
            <person name="Yokota A."/>
            <person name="Yabe S."/>
        </authorList>
    </citation>
    <scope>NUCLEOTIDE SEQUENCE [LARGE SCALE GENOMIC DNA]</scope>
    <source>
        <strain evidence="3">Uno16</strain>
    </source>
</reference>
<evidence type="ECO:0000313" key="2">
    <source>
        <dbReference type="EMBL" id="GCE30706.1"/>
    </source>
</evidence>
<dbReference type="EMBL" id="BIFT01000002">
    <property type="protein sequence ID" value="GCE30706.1"/>
    <property type="molecule type" value="Genomic_DNA"/>
</dbReference>
<keyword evidence="3" id="KW-1185">Reference proteome</keyword>
<dbReference type="AlphaFoldDB" id="A0A402BH89"/>
<feature type="region of interest" description="Disordered" evidence="1">
    <location>
        <begin position="1"/>
        <end position="20"/>
    </location>
</feature>